<dbReference type="AlphaFoldDB" id="A0A1M7GMP9"/>
<dbReference type="InterPro" id="IPR001279">
    <property type="entry name" value="Metallo-B-lactamas"/>
</dbReference>
<dbReference type="PANTHER" id="PTHR23131">
    <property type="entry name" value="ENDORIBONUCLEASE LACTB2"/>
    <property type="match status" value="1"/>
</dbReference>
<proteinExistence type="predicted"/>
<evidence type="ECO:0000259" key="1">
    <source>
        <dbReference type="SMART" id="SM00849"/>
    </source>
</evidence>
<name>A0A1M7GMP9_9RHOB</name>
<dbReference type="InterPro" id="IPR036388">
    <property type="entry name" value="WH-like_DNA-bd_sf"/>
</dbReference>
<dbReference type="Gene3D" id="1.10.10.10">
    <property type="entry name" value="Winged helix-like DNA-binding domain superfamily/Winged helix DNA-binding domain"/>
    <property type="match status" value="1"/>
</dbReference>
<evidence type="ECO:0000313" key="2">
    <source>
        <dbReference type="EMBL" id="SHM17456.1"/>
    </source>
</evidence>
<dbReference type="Pfam" id="PF17778">
    <property type="entry name" value="WHD_BLACT"/>
    <property type="match status" value="1"/>
</dbReference>
<dbReference type="Gene3D" id="3.60.15.10">
    <property type="entry name" value="Ribonuclease Z/Hydroxyacylglutathione hydrolase-like"/>
    <property type="match status" value="1"/>
</dbReference>
<dbReference type="RefSeq" id="WP_073035845.1">
    <property type="nucleotide sequence ID" value="NZ_BMLR01000012.1"/>
</dbReference>
<gene>
    <name evidence="2" type="ORF">SAMN05444398_11113</name>
</gene>
<keyword evidence="3" id="KW-1185">Reference proteome</keyword>
<dbReference type="InterPro" id="IPR041516">
    <property type="entry name" value="LACTB2_WH"/>
</dbReference>
<dbReference type="EMBL" id="FRBR01000011">
    <property type="protein sequence ID" value="SHM17456.1"/>
    <property type="molecule type" value="Genomic_DNA"/>
</dbReference>
<protein>
    <submittedName>
        <fullName evidence="2">Glyoxylase, beta-lactamase superfamily II</fullName>
    </submittedName>
</protein>
<dbReference type="Proteomes" id="UP000183974">
    <property type="component" value="Unassembled WGS sequence"/>
</dbReference>
<feature type="domain" description="Metallo-beta-lactamase" evidence="1">
    <location>
        <begin position="33"/>
        <end position="189"/>
    </location>
</feature>
<dbReference type="InterPro" id="IPR050662">
    <property type="entry name" value="Sec-metab_biosynth-thioest"/>
</dbReference>
<dbReference type="OrthoDB" id="9788263at2"/>
<dbReference type="Pfam" id="PF00753">
    <property type="entry name" value="Lactamase_B"/>
    <property type="match status" value="1"/>
</dbReference>
<dbReference type="STRING" id="337701.SAMN05444398_11113"/>
<dbReference type="SUPFAM" id="SSF56281">
    <property type="entry name" value="Metallo-hydrolase/oxidoreductase"/>
    <property type="match status" value="1"/>
</dbReference>
<dbReference type="PANTHER" id="PTHR23131:SF0">
    <property type="entry name" value="ENDORIBONUCLEASE LACTB2"/>
    <property type="match status" value="1"/>
</dbReference>
<dbReference type="CDD" id="cd16278">
    <property type="entry name" value="metallo-hydrolase-like_MBL-fold"/>
    <property type="match status" value="1"/>
</dbReference>
<sequence length="274" mass="29273">MAEPVPEYGRVEVCAEGVQRVVADNPGIMTYHGTNTYLVEAEGGTIVIDPGPDLPAHVDAIMAATGGRIGAILVSHGHGDHVGAANALREASDAPIHASPLPPVGSAVNADVSLENGGRIGDLIAVATPGHTRDHFCFMRPSDGIFFSGDHIMTWSSSIVSPTQGNMADYMQSLRETIARDDQVLLPAHGPVMQGPKTYCAALLDLRIRRENAILEALASGPKDLVGLVQRIYPHQTHEKSIWAAGQNLMAHMEKLLSDGRVVTDEDDAWRLVE</sequence>
<dbReference type="InterPro" id="IPR036866">
    <property type="entry name" value="RibonucZ/Hydroxyglut_hydro"/>
</dbReference>
<organism evidence="2 3">
    <name type="scientific">Roseovarius pacificus</name>
    <dbReference type="NCBI Taxonomy" id="337701"/>
    <lineage>
        <taxon>Bacteria</taxon>
        <taxon>Pseudomonadati</taxon>
        <taxon>Pseudomonadota</taxon>
        <taxon>Alphaproteobacteria</taxon>
        <taxon>Rhodobacterales</taxon>
        <taxon>Roseobacteraceae</taxon>
        <taxon>Roseovarius</taxon>
    </lineage>
</organism>
<accession>A0A1M7GMP9</accession>
<reference evidence="2 3" key="1">
    <citation type="submission" date="2016-11" db="EMBL/GenBank/DDBJ databases">
        <authorList>
            <person name="Jaros S."/>
            <person name="Januszkiewicz K."/>
            <person name="Wedrychowicz H."/>
        </authorList>
    </citation>
    <scope>NUCLEOTIDE SEQUENCE [LARGE SCALE GENOMIC DNA]</scope>
    <source>
        <strain evidence="2 3">DSM 29589</strain>
    </source>
</reference>
<dbReference type="SMART" id="SM00849">
    <property type="entry name" value="Lactamase_B"/>
    <property type="match status" value="1"/>
</dbReference>
<evidence type="ECO:0000313" key="3">
    <source>
        <dbReference type="Proteomes" id="UP000183974"/>
    </source>
</evidence>